<feature type="chain" id="PRO_5003504512" evidence="1">
    <location>
        <begin position="26"/>
        <end position="180"/>
    </location>
</feature>
<gene>
    <name evidence="2" type="ordered locus">Tlie_0597</name>
</gene>
<dbReference type="STRING" id="580340.Tlie_0597"/>
<name>G7V8H0_THELD</name>
<sequence>MIRKAALPFLMFLILFGMFSSGAFAVQEDLERLLEERTAVLYVEGQKLGNLIIGARAKLEFIYVDAPLVRAVKESDRAPSWLEWHVNKYGSDEAKGKSLFILRVETFKPFTLVPEMITINDLKLSDENVLTRKEFAPLGELPSSFSGALVLAIPRELVRPGQEVKFSCGGGEVTWVAPKK</sequence>
<dbReference type="KEGG" id="tli:Tlie_0597"/>
<dbReference type="EMBL" id="CP003096">
    <property type="protein sequence ID" value="AER66332.1"/>
    <property type="molecule type" value="Genomic_DNA"/>
</dbReference>
<keyword evidence="1" id="KW-0732">Signal</keyword>
<dbReference type="HOGENOM" id="CLU_127486_0_0_0"/>
<evidence type="ECO:0000313" key="3">
    <source>
        <dbReference type="Proteomes" id="UP000005868"/>
    </source>
</evidence>
<dbReference type="eggNOG" id="ENOG5032WXR">
    <property type="taxonomic scope" value="Bacteria"/>
</dbReference>
<evidence type="ECO:0000313" key="2">
    <source>
        <dbReference type="EMBL" id="AER66332.1"/>
    </source>
</evidence>
<proteinExistence type="predicted"/>
<dbReference type="AlphaFoldDB" id="G7V8H0"/>
<protein>
    <submittedName>
        <fullName evidence="2">Uncharacterized protein</fullName>
    </submittedName>
</protein>
<evidence type="ECO:0000256" key="1">
    <source>
        <dbReference type="SAM" id="SignalP"/>
    </source>
</evidence>
<feature type="signal peptide" evidence="1">
    <location>
        <begin position="1"/>
        <end position="25"/>
    </location>
</feature>
<organism evidence="2 3">
    <name type="scientific">Thermovirga lienii (strain ATCC BAA-1197 / DSM 17291 / Cas60314)</name>
    <dbReference type="NCBI Taxonomy" id="580340"/>
    <lineage>
        <taxon>Bacteria</taxon>
        <taxon>Thermotogati</taxon>
        <taxon>Synergistota</taxon>
        <taxon>Synergistia</taxon>
        <taxon>Synergistales</taxon>
        <taxon>Thermovirgaceae</taxon>
        <taxon>Thermovirga</taxon>
    </lineage>
</organism>
<dbReference type="Proteomes" id="UP000005868">
    <property type="component" value="Chromosome"/>
</dbReference>
<reference evidence="3" key="1">
    <citation type="submission" date="2011-10" db="EMBL/GenBank/DDBJ databases">
        <title>The complete genome of chromosome of Thermovirga lienii DSM 17291.</title>
        <authorList>
            <consortium name="US DOE Joint Genome Institute (JGI-PGF)"/>
            <person name="Lucas S."/>
            <person name="Copeland A."/>
            <person name="Lapidus A."/>
            <person name="Glavina del Rio T."/>
            <person name="Dalin E."/>
            <person name="Tice H."/>
            <person name="Bruce D."/>
            <person name="Goodwin L."/>
            <person name="Pitluck S."/>
            <person name="Peters L."/>
            <person name="Mikhailova N."/>
            <person name="Saunders E."/>
            <person name="Kyrpides N."/>
            <person name="Mavromatis K."/>
            <person name="Ivanova N."/>
            <person name="Last F.I."/>
            <person name="Brettin T."/>
            <person name="Detter J.C."/>
            <person name="Han C."/>
            <person name="Larimer F."/>
            <person name="Land M."/>
            <person name="Hauser L."/>
            <person name="Markowitz V."/>
            <person name="Cheng J.-F."/>
            <person name="Hugenholtz P."/>
            <person name="Woyke T."/>
            <person name="Wu D."/>
            <person name="Spring S."/>
            <person name="Schroeder M."/>
            <person name="Brambilla E.-M."/>
            <person name="Klenk H.-P."/>
            <person name="Eisen J.A."/>
        </authorList>
    </citation>
    <scope>NUCLEOTIDE SEQUENCE [LARGE SCALE GENOMIC DNA]</scope>
    <source>
        <strain evidence="3">ATCC BAA-1197 / DSM 17291 / Cas60314</strain>
    </source>
</reference>
<accession>G7V8H0</accession>
<reference evidence="2 3" key="2">
    <citation type="journal article" date="2012" name="Stand. Genomic Sci.">
        <title>Genome sequence of the moderately thermophilic, amino-acid-degrading and sulfur-reducing bacterium Thermovirga lienii type strain (Cas60314(T)).</title>
        <authorList>
            <person name="Goker M."/>
            <person name="Saunders E."/>
            <person name="Lapidus A."/>
            <person name="Nolan M."/>
            <person name="Lucas S."/>
            <person name="Hammon N."/>
            <person name="Deshpande S."/>
            <person name="Cheng J.F."/>
            <person name="Han C."/>
            <person name="Tapia R."/>
            <person name="Goodwin L.A."/>
            <person name="Pitluck S."/>
            <person name="Liolios K."/>
            <person name="Mavromatis K."/>
            <person name="Pagani I."/>
            <person name="Ivanova N."/>
            <person name="Mikhailova N."/>
            <person name="Pati A."/>
            <person name="Chen A."/>
            <person name="Palaniappan K."/>
            <person name="Land M."/>
            <person name="Chang Y.J."/>
            <person name="Jeffries C.D."/>
            <person name="Brambilla E.M."/>
            <person name="Rohde M."/>
            <person name="Spring S."/>
            <person name="Detter J.C."/>
            <person name="Woyke T."/>
            <person name="Bristow J."/>
            <person name="Eisen J.A."/>
            <person name="Markowitz V."/>
            <person name="Hugenholtz P."/>
            <person name="Kyrpides N.C."/>
            <person name="Klenk H.P."/>
        </authorList>
    </citation>
    <scope>NUCLEOTIDE SEQUENCE [LARGE SCALE GENOMIC DNA]</scope>
    <source>
        <strain evidence="3">ATCC BAA-1197 / DSM 17291 / Cas60314</strain>
    </source>
</reference>
<dbReference type="OrthoDB" id="5065at2"/>
<keyword evidence="3" id="KW-1185">Reference proteome</keyword>